<proteinExistence type="predicted"/>
<evidence type="ECO:0000259" key="1">
    <source>
        <dbReference type="Pfam" id="PF13456"/>
    </source>
</evidence>
<dbReference type="InterPro" id="IPR036397">
    <property type="entry name" value="RNaseH_sf"/>
</dbReference>
<dbReference type="InterPro" id="IPR044730">
    <property type="entry name" value="RNase_H-like_dom_plant"/>
</dbReference>
<evidence type="ECO:0000313" key="3">
    <source>
        <dbReference type="Proteomes" id="UP000265520"/>
    </source>
</evidence>
<dbReference type="PANTHER" id="PTHR47723">
    <property type="entry name" value="OS05G0353850 PROTEIN"/>
    <property type="match status" value="1"/>
</dbReference>
<organism evidence="2 3">
    <name type="scientific">Trifolium medium</name>
    <dbReference type="NCBI Taxonomy" id="97028"/>
    <lineage>
        <taxon>Eukaryota</taxon>
        <taxon>Viridiplantae</taxon>
        <taxon>Streptophyta</taxon>
        <taxon>Embryophyta</taxon>
        <taxon>Tracheophyta</taxon>
        <taxon>Spermatophyta</taxon>
        <taxon>Magnoliopsida</taxon>
        <taxon>eudicotyledons</taxon>
        <taxon>Gunneridae</taxon>
        <taxon>Pentapetalae</taxon>
        <taxon>rosids</taxon>
        <taxon>fabids</taxon>
        <taxon>Fabales</taxon>
        <taxon>Fabaceae</taxon>
        <taxon>Papilionoideae</taxon>
        <taxon>50 kb inversion clade</taxon>
        <taxon>NPAAA clade</taxon>
        <taxon>Hologalegina</taxon>
        <taxon>IRL clade</taxon>
        <taxon>Trifolieae</taxon>
        <taxon>Trifolium</taxon>
    </lineage>
</organism>
<evidence type="ECO:0000313" key="2">
    <source>
        <dbReference type="EMBL" id="MCI12358.1"/>
    </source>
</evidence>
<dbReference type="AlphaFoldDB" id="A0A392PJV8"/>
<reference evidence="2 3" key="1">
    <citation type="journal article" date="2018" name="Front. Plant Sci.">
        <title>Red Clover (Trifolium pratense) and Zigzag Clover (T. medium) - A Picture of Genomic Similarities and Differences.</title>
        <authorList>
            <person name="Dluhosova J."/>
            <person name="Istvanek J."/>
            <person name="Nedelnik J."/>
            <person name="Repkova J."/>
        </authorList>
    </citation>
    <scope>NUCLEOTIDE SEQUENCE [LARGE SCALE GENOMIC DNA]</scope>
    <source>
        <strain evidence="3">cv. 10/8</strain>
        <tissue evidence="2">Leaf</tissue>
    </source>
</reference>
<dbReference type="InterPro" id="IPR002156">
    <property type="entry name" value="RNaseH_domain"/>
</dbReference>
<dbReference type="GO" id="GO:0003676">
    <property type="term" value="F:nucleic acid binding"/>
    <property type="evidence" value="ECO:0007669"/>
    <property type="project" value="InterPro"/>
</dbReference>
<keyword evidence="3" id="KW-1185">Reference proteome</keyword>
<comment type="caution">
    <text evidence="2">The sequence shown here is derived from an EMBL/GenBank/DDBJ whole genome shotgun (WGS) entry which is preliminary data.</text>
</comment>
<dbReference type="PANTHER" id="PTHR47723:SF19">
    <property type="entry name" value="POLYNUCLEOTIDYL TRANSFERASE, RIBONUCLEASE H-LIKE SUPERFAMILY PROTEIN"/>
    <property type="match status" value="1"/>
</dbReference>
<sequence length="92" mass="10265">KENGYVGCGGLIRGCDKEWLDGFSKHLEQCSAYVAKLRGTFEGLKFARRLDFHKVEVCFDCIVVYNSIQNGTSGNVMGGSLVQQIRQLMDLD</sequence>
<dbReference type="SUPFAM" id="SSF53098">
    <property type="entry name" value="Ribonuclease H-like"/>
    <property type="match status" value="1"/>
</dbReference>
<dbReference type="Pfam" id="PF13456">
    <property type="entry name" value="RVT_3"/>
    <property type="match status" value="1"/>
</dbReference>
<dbReference type="InterPro" id="IPR012337">
    <property type="entry name" value="RNaseH-like_sf"/>
</dbReference>
<dbReference type="Proteomes" id="UP000265520">
    <property type="component" value="Unassembled WGS sequence"/>
</dbReference>
<dbReference type="EMBL" id="LXQA010083853">
    <property type="protein sequence ID" value="MCI12358.1"/>
    <property type="molecule type" value="Genomic_DNA"/>
</dbReference>
<feature type="domain" description="RNase H type-1" evidence="1">
    <location>
        <begin position="3"/>
        <end position="90"/>
    </location>
</feature>
<protein>
    <submittedName>
        <fullName evidence="2">Histone H2A</fullName>
    </submittedName>
</protein>
<accession>A0A392PJV8</accession>
<name>A0A392PJV8_9FABA</name>
<dbReference type="Gene3D" id="3.30.420.10">
    <property type="entry name" value="Ribonuclease H-like superfamily/Ribonuclease H"/>
    <property type="match status" value="1"/>
</dbReference>
<feature type="non-terminal residue" evidence="2">
    <location>
        <position position="1"/>
    </location>
</feature>
<dbReference type="GO" id="GO:0004523">
    <property type="term" value="F:RNA-DNA hybrid ribonuclease activity"/>
    <property type="evidence" value="ECO:0007669"/>
    <property type="project" value="InterPro"/>
</dbReference>
<dbReference type="InterPro" id="IPR053151">
    <property type="entry name" value="RNase_H-like"/>
</dbReference>
<dbReference type="CDD" id="cd06222">
    <property type="entry name" value="RNase_H_like"/>
    <property type="match status" value="1"/>
</dbReference>